<gene>
    <name evidence="3" type="ORF">SAMEA4412677_01021</name>
</gene>
<evidence type="ECO:0000259" key="2">
    <source>
        <dbReference type="Pfam" id="PF21068"/>
    </source>
</evidence>
<sequence>MILIVSHKQDFTTDYIVNKLNKKGIEYLRFNTDDILEKHRISVKFQNGILKSCIDNCDKFDTVWFRRTKSPLLEFDTEIDGNAFQKDYSEFLKCFWKILDTKNWISNPEKIQIAENKLFQLKLASEIGFKIPDTIISNQNEEISRFSLDFDEVVIKPFFTSRISVDNEEKLVFTNLFNRHLLTDDEIAFPIFFQNNIGKEYELRITVVGDQVFPAKVQSQNLETTKIDWRKDRLKFEKVEIPLYLENQCIEIVKILGLQFGAIDLIKQQNGEYIFLEINPNGQWVWIESDTGLEISNAIINLLINQNV</sequence>
<dbReference type="PANTHER" id="PTHR21621">
    <property type="entry name" value="RIBOSOMAL PROTEIN S6 MODIFICATION PROTEIN"/>
    <property type="match status" value="1"/>
</dbReference>
<dbReference type="Pfam" id="PF08443">
    <property type="entry name" value="RimK"/>
    <property type="match status" value="1"/>
</dbReference>
<dbReference type="GO" id="GO:0018169">
    <property type="term" value="F:ribosomal S6-glutamic acid ligase activity"/>
    <property type="evidence" value="ECO:0007669"/>
    <property type="project" value="TreeGrafter"/>
</dbReference>
<dbReference type="SUPFAM" id="SSF56059">
    <property type="entry name" value="Glutathione synthetase ATP-binding domain-like"/>
    <property type="match status" value="1"/>
</dbReference>
<dbReference type="Gene3D" id="3.30.470.20">
    <property type="entry name" value="ATP-grasp fold, B domain"/>
    <property type="match status" value="1"/>
</dbReference>
<dbReference type="Proteomes" id="UP000215196">
    <property type="component" value="Chromosome 1"/>
</dbReference>
<protein>
    <submittedName>
        <fullName evidence="3">Carbamoyl phosphate synthase-like protein</fullName>
    </submittedName>
</protein>
<keyword evidence="4" id="KW-1185">Reference proteome</keyword>
<reference evidence="3 4" key="1">
    <citation type="submission" date="2017-06" db="EMBL/GenBank/DDBJ databases">
        <authorList>
            <consortium name="Pathogen Informatics"/>
        </authorList>
    </citation>
    <scope>NUCLEOTIDE SEQUENCE [LARGE SCALE GENOMIC DNA]</scope>
    <source>
        <strain evidence="3 4">NCTC13490</strain>
    </source>
</reference>
<dbReference type="RefSeq" id="WP_095071042.1">
    <property type="nucleotide sequence ID" value="NZ_JAKRDQ010000003.1"/>
</dbReference>
<dbReference type="InterPro" id="IPR048936">
    <property type="entry name" value="MvdD-like_ATPgrasp"/>
</dbReference>
<dbReference type="PANTHER" id="PTHR21621:SF0">
    <property type="entry name" value="BETA-CITRYLGLUTAMATE SYNTHASE B-RELATED"/>
    <property type="match status" value="1"/>
</dbReference>
<name>A0A239X6L1_9FLAO</name>
<evidence type="ECO:0000313" key="3">
    <source>
        <dbReference type="EMBL" id="SNV42060.1"/>
    </source>
</evidence>
<dbReference type="Pfam" id="PF21068">
    <property type="entry name" value="ATPgraspMvdD"/>
    <property type="match status" value="1"/>
</dbReference>
<feature type="domain" description="ATP-grasp fold RimK-type" evidence="1">
    <location>
        <begin position="114"/>
        <end position="302"/>
    </location>
</feature>
<dbReference type="GO" id="GO:0005737">
    <property type="term" value="C:cytoplasm"/>
    <property type="evidence" value="ECO:0007669"/>
    <property type="project" value="TreeGrafter"/>
</dbReference>
<evidence type="ECO:0000313" key="4">
    <source>
        <dbReference type="Proteomes" id="UP000215196"/>
    </source>
</evidence>
<dbReference type="InterPro" id="IPR013651">
    <property type="entry name" value="ATP-grasp_RimK-type"/>
</dbReference>
<accession>A0A239X6L1</accession>
<proteinExistence type="predicted"/>
<organism evidence="3 4">
    <name type="scientific">Chryseobacterium taklimakanense</name>
    <dbReference type="NCBI Taxonomy" id="536441"/>
    <lineage>
        <taxon>Bacteria</taxon>
        <taxon>Pseudomonadati</taxon>
        <taxon>Bacteroidota</taxon>
        <taxon>Flavobacteriia</taxon>
        <taxon>Flavobacteriales</taxon>
        <taxon>Weeksellaceae</taxon>
        <taxon>Chryseobacterium group</taxon>
        <taxon>Chryseobacterium</taxon>
    </lineage>
</organism>
<dbReference type="AlphaFoldDB" id="A0A239X6L1"/>
<evidence type="ECO:0000259" key="1">
    <source>
        <dbReference type="Pfam" id="PF08443"/>
    </source>
</evidence>
<feature type="domain" description="MvdD-like pre-ATP grasp" evidence="2">
    <location>
        <begin position="1"/>
        <end position="111"/>
    </location>
</feature>
<dbReference type="KEGG" id="ctak:4412677_01021"/>
<dbReference type="GO" id="GO:0009432">
    <property type="term" value="P:SOS response"/>
    <property type="evidence" value="ECO:0007669"/>
    <property type="project" value="TreeGrafter"/>
</dbReference>
<dbReference type="EMBL" id="LT906465">
    <property type="protein sequence ID" value="SNV42060.1"/>
    <property type="molecule type" value="Genomic_DNA"/>
</dbReference>